<accession>A0A1S3IWS0</accession>
<evidence type="ECO:0000259" key="2">
    <source>
        <dbReference type="PROSITE" id="PS50222"/>
    </source>
</evidence>
<dbReference type="Proteomes" id="UP000085678">
    <property type="component" value="Unplaced"/>
</dbReference>
<name>A0A1S3IWS0_LINAN</name>
<protein>
    <submittedName>
        <fullName evidence="4">Sarcoplasmic calcium-binding protein-like</fullName>
    </submittedName>
</protein>
<dbReference type="PROSITE" id="PS50222">
    <property type="entry name" value="EF_HAND_2"/>
    <property type="match status" value="2"/>
</dbReference>
<proteinExistence type="predicted"/>
<dbReference type="SMART" id="SM00054">
    <property type="entry name" value="EFh"/>
    <property type="match status" value="2"/>
</dbReference>
<dbReference type="InParanoid" id="A0A1S3IWS0"/>
<organism evidence="3 4">
    <name type="scientific">Lingula anatina</name>
    <name type="common">Brachiopod</name>
    <name type="synonym">Lingula unguis</name>
    <dbReference type="NCBI Taxonomy" id="7574"/>
    <lineage>
        <taxon>Eukaryota</taxon>
        <taxon>Metazoa</taxon>
        <taxon>Spiralia</taxon>
        <taxon>Lophotrochozoa</taxon>
        <taxon>Brachiopoda</taxon>
        <taxon>Linguliformea</taxon>
        <taxon>Lingulata</taxon>
        <taxon>Lingulida</taxon>
        <taxon>Linguloidea</taxon>
        <taxon>Lingulidae</taxon>
        <taxon>Lingula</taxon>
    </lineage>
</organism>
<dbReference type="InterPro" id="IPR018247">
    <property type="entry name" value="EF_Hand_1_Ca_BS"/>
</dbReference>
<gene>
    <name evidence="4" type="primary">LOC106168038</name>
</gene>
<dbReference type="Pfam" id="PF13202">
    <property type="entry name" value="EF-hand_5"/>
    <property type="match status" value="1"/>
</dbReference>
<dbReference type="AlphaFoldDB" id="A0A1S3IWS0"/>
<dbReference type="GO" id="GO:0005509">
    <property type="term" value="F:calcium ion binding"/>
    <property type="evidence" value="ECO:0007669"/>
    <property type="project" value="InterPro"/>
</dbReference>
<dbReference type="STRING" id="7574.A0A1S3IWS0"/>
<reference evidence="4" key="1">
    <citation type="submission" date="2025-08" db="UniProtKB">
        <authorList>
            <consortium name="RefSeq"/>
        </authorList>
    </citation>
    <scope>IDENTIFICATION</scope>
    <source>
        <tissue evidence="4">Gonads</tissue>
    </source>
</reference>
<dbReference type="KEGG" id="lak:106168038"/>
<keyword evidence="3" id="KW-1185">Reference proteome</keyword>
<dbReference type="Pfam" id="PF13499">
    <property type="entry name" value="EF-hand_7"/>
    <property type="match status" value="1"/>
</dbReference>
<evidence type="ECO:0000256" key="1">
    <source>
        <dbReference type="ARBA" id="ARBA00022837"/>
    </source>
</evidence>
<dbReference type="GeneID" id="106168038"/>
<evidence type="ECO:0000313" key="3">
    <source>
        <dbReference type="Proteomes" id="UP000085678"/>
    </source>
</evidence>
<dbReference type="InterPro" id="IPR011992">
    <property type="entry name" value="EF-hand-dom_pair"/>
</dbReference>
<dbReference type="RefSeq" id="XP_013402416.1">
    <property type="nucleotide sequence ID" value="XM_013546962.1"/>
</dbReference>
<sequence>MSRIIIPMRGIVRRQPAERRLATVFQPARTFGKVIWNTRTWITRTGFGLGSPRFSQPARGVVNRPLRLKKMPTDYPLLTGSEHWRRKIRTVFQRMDANADGYMTKKDFVVTAQALIDYLGLTGERAECIFNKRIRVWEEIAGDKTRITVDEYCQDLLSYFNDRHFREESYHTLICTEFNAIDIDGDGFIFKKDHDAYYYSLNIPTEYSKDVFDVMDTNRDGLVSIDEFAEGFLEFWMTEDPNNIYNQKYGPLAD</sequence>
<dbReference type="OrthoDB" id="6242242at2759"/>
<evidence type="ECO:0000313" key="4">
    <source>
        <dbReference type="RefSeq" id="XP_013402416.1"/>
    </source>
</evidence>
<dbReference type="SUPFAM" id="SSF47473">
    <property type="entry name" value="EF-hand"/>
    <property type="match status" value="1"/>
</dbReference>
<feature type="domain" description="EF-hand" evidence="2">
    <location>
        <begin position="203"/>
        <end position="238"/>
    </location>
</feature>
<feature type="domain" description="EF-hand" evidence="2">
    <location>
        <begin position="83"/>
        <end position="118"/>
    </location>
</feature>
<keyword evidence="1" id="KW-0106">Calcium</keyword>
<dbReference type="PROSITE" id="PS00018">
    <property type="entry name" value="EF_HAND_1"/>
    <property type="match status" value="2"/>
</dbReference>
<dbReference type="Gene3D" id="1.10.238.10">
    <property type="entry name" value="EF-hand"/>
    <property type="match status" value="1"/>
</dbReference>
<dbReference type="InterPro" id="IPR002048">
    <property type="entry name" value="EF_hand_dom"/>
</dbReference>